<dbReference type="InterPro" id="IPR007527">
    <property type="entry name" value="Znf_SWIM"/>
</dbReference>
<gene>
    <name evidence="5" type="ORF">GN958_ATG09660</name>
</gene>
<sequence>MKLMKQEQANVGKLTVMPAATPNFLVFDAFGASARTGCATLYEVNMASGHCSRCVVSEQLNIPCRHILAVIFRLASENKATPLLYRPQQYFHSAYLVTNMHAAMSTFSIHMPSDSAYEVSQAPRPPPYYRQAGQSLQRTAQKADRSSRFKRKRNKGEGNKKKSTSRLNTPPTASAGIERATAARDGRGDEAIDAEDDGPAIDAFFSSRLSAATVKKRQQYRCGRCGETGHNAKRCTNINQEREETGVPIKPGKFLVGSCPFAICGIKSGYEAAADS</sequence>
<dbReference type="GO" id="GO:0008270">
    <property type="term" value="F:zinc ion binding"/>
    <property type="evidence" value="ECO:0007669"/>
    <property type="project" value="UniProtKB-KW"/>
</dbReference>
<dbReference type="SUPFAM" id="SSF57756">
    <property type="entry name" value="Retrovirus zinc finger-like domains"/>
    <property type="match status" value="1"/>
</dbReference>
<evidence type="ECO:0000256" key="2">
    <source>
        <dbReference type="SAM" id="MobiDB-lite"/>
    </source>
</evidence>
<dbReference type="GO" id="GO:0003676">
    <property type="term" value="F:nucleic acid binding"/>
    <property type="evidence" value="ECO:0007669"/>
    <property type="project" value="InterPro"/>
</dbReference>
<evidence type="ECO:0008006" key="7">
    <source>
        <dbReference type="Google" id="ProtNLM"/>
    </source>
</evidence>
<organism evidence="5 6">
    <name type="scientific">Phytophthora infestans</name>
    <name type="common">Potato late blight agent</name>
    <name type="synonym">Botrytis infestans</name>
    <dbReference type="NCBI Taxonomy" id="4787"/>
    <lineage>
        <taxon>Eukaryota</taxon>
        <taxon>Sar</taxon>
        <taxon>Stramenopiles</taxon>
        <taxon>Oomycota</taxon>
        <taxon>Peronosporomycetes</taxon>
        <taxon>Peronosporales</taxon>
        <taxon>Peronosporaceae</taxon>
        <taxon>Phytophthora</taxon>
    </lineage>
</organism>
<accession>A0A8S9UP14</accession>
<keyword evidence="1" id="KW-0479">Metal-binding</keyword>
<evidence type="ECO:0000313" key="5">
    <source>
        <dbReference type="EMBL" id="KAF4141142.1"/>
    </source>
</evidence>
<feature type="region of interest" description="Disordered" evidence="2">
    <location>
        <begin position="117"/>
        <end position="195"/>
    </location>
</feature>
<proteinExistence type="predicted"/>
<dbReference type="AlphaFoldDB" id="A0A8S9UP14"/>
<dbReference type="InterPro" id="IPR036875">
    <property type="entry name" value="Znf_CCHC_sf"/>
</dbReference>
<dbReference type="EMBL" id="JAACNO010001401">
    <property type="protein sequence ID" value="KAF4141142.1"/>
    <property type="molecule type" value="Genomic_DNA"/>
</dbReference>
<dbReference type="PROSITE" id="PS50158">
    <property type="entry name" value="ZF_CCHC"/>
    <property type="match status" value="1"/>
</dbReference>
<keyword evidence="1" id="KW-0862">Zinc</keyword>
<evidence type="ECO:0000256" key="1">
    <source>
        <dbReference type="PROSITE-ProRule" id="PRU00047"/>
    </source>
</evidence>
<dbReference type="InterPro" id="IPR001878">
    <property type="entry name" value="Znf_CCHC"/>
</dbReference>
<dbReference type="Proteomes" id="UP000704712">
    <property type="component" value="Unassembled WGS sequence"/>
</dbReference>
<evidence type="ECO:0000313" key="6">
    <source>
        <dbReference type="Proteomes" id="UP000704712"/>
    </source>
</evidence>
<feature type="domain" description="SWIM-type" evidence="4">
    <location>
        <begin position="42"/>
        <end position="75"/>
    </location>
</feature>
<evidence type="ECO:0000259" key="3">
    <source>
        <dbReference type="PROSITE" id="PS50158"/>
    </source>
</evidence>
<comment type="caution">
    <text evidence="5">The sequence shown here is derived from an EMBL/GenBank/DDBJ whole genome shotgun (WGS) entry which is preliminary data.</text>
</comment>
<dbReference type="PROSITE" id="PS50966">
    <property type="entry name" value="ZF_SWIM"/>
    <property type="match status" value="1"/>
</dbReference>
<name>A0A8S9UP14_PHYIN</name>
<keyword evidence="1" id="KW-0863">Zinc-finger</keyword>
<reference evidence="5" key="1">
    <citation type="submission" date="2020-03" db="EMBL/GenBank/DDBJ databases">
        <title>Hybrid Assembly of Korean Phytophthora infestans isolates.</title>
        <authorList>
            <person name="Prokchorchik M."/>
            <person name="Lee Y."/>
            <person name="Seo J."/>
            <person name="Cho J.-H."/>
            <person name="Park Y.-E."/>
            <person name="Jang D.-C."/>
            <person name="Im J.-S."/>
            <person name="Choi J.-G."/>
            <person name="Park H.-J."/>
            <person name="Lee G.-B."/>
            <person name="Lee Y.-G."/>
            <person name="Hong S.-Y."/>
            <person name="Cho K."/>
            <person name="Sohn K.H."/>
        </authorList>
    </citation>
    <scope>NUCLEOTIDE SEQUENCE</scope>
    <source>
        <strain evidence="5">KR_2_A2</strain>
    </source>
</reference>
<feature type="compositionally biased region" description="Basic and acidic residues" evidence="2">
    <location>
        <begin position="181"/>
        <end position="190"/>
    </location>
</feature>
<feature type="domain" description="CCHC-type" evidence="3">
    <location>
        <begin position="221"/>
        <end position="237"/>
    </location>
</feature>
<evidence type="ECO:0000259" key="4">
    <source>
        <dbReference type="PROSITE" id="PS50966"/>
    </source>
</evidence>
<protein>
    <recommendedName>
        <fullName evidence="7">CCHC-type domain-containing protein</fullName>
    </recommendedName>
</protein>